<protein>
    <recommendedName>
        <fullName evidence="6">Arabinose 5-phosphate isomerase</fullName>
        <shortName evidence="6">API</shortName>
        <ecNumber evidence="6">5.3.1.13</ecNumber>
    </recommendedName>
</protein>
<keyword evidence="5 9" id="KW-0129">CBS domain</keyword>
<evidence type="ECO:0000256" key="8">
    <source>
        <dbReference type="PIRSR" id="PIRSR004692-3"/>
    </source>
</evidence>
<keyword evidence="4" id="KW-0448">Lipopolysaccharide biosynthesis</keyword>
<keyword evidence="13" id="KW-1185">Reference proteome</keyword>
<dbReference type="eggNOG" id="COG0517">
    <property type="taxonomic scope" value="Bacteria"/>
</dbReference>
<sequence>MYQTTDDKRSDIIECARAVLINEARTLIDAAPRLGEGFISAVNILLKTRGRVIVTGMGKPGYIAHKIAATLASTGTPAFWLHPAEGVHGDLGMVTSADSLLILSNSGETPEILALLPTLKRIGVPIIALCGNPASSLAKHSDAILDASVEEECCPLRLAPMNSTTLALALGDALAAVLMKMRDFKKEDFAFYHPGGSLGKRLLLTVGDVMKAGESCCAVRQTATILETLFTMTSSKTGAVSVTDDDQRLIGIVTDGDIRRYVMYNNLFLDNPVTEVMTTAPTWIYADELVEAAIRKMEQHSPAAITVLPVLDRQETVCGILNVADLMKHHLL</sequence>
<reference evidence="12 13" key="1">
    <citation type="submission" date="2015-05" db="EMBL/GenBank/DDBJ databases">
        <title>Genome sequences of Pluralibacter gergoviae.</title>
        <authorList>
            <person name="Greninger A.L."/>
            <person name="Miller S."/>
        </authorList>
    </citation>
    <scope>NUCLEOTIDE SEQUENCE [LARGE SCALE GENOMIC DNA]</scope>
    <source>
        <strain evidence="12 13">JS81F13</strain>
    </source>
</reference>
<comment type="catalytic activity">
    <reaction evidence="6">
        <text>D-arabinose 5-phosphate = D-ribulose 5-phosphate</text>
        <dbReference type="Rhea" id="RHEA:23104"/>
        <dbReference type="ChEBI" id="CHEBI:57693"/>
        <dbReference type="ChEBI" id="CHEBI:58121"/>
        <dbReference type="EC" id="5.3.1.13"/>
    </reaction>
</comment>
<dbReference type="EC" id="5.3.1.13" evidence="6"/>
<dbReference type="GO" id="GO:0009103">
    <property type="term" value="P:lipopolysaccharide biosynthetic process"/>
    <property type="evidence" value="ECO:0007669"/>
    <property type="project" value="UniProtKB-KW"/>
</dbReference>
<dbReference type="RefSeq" id="WP_048278848.1">
    <property type="nucleotide sequence ID" value="NZ_LDZF01000008.1"/>
</dbReference>
<feature type="site" description="Catalytically relevant" evidence="8">
    <location>
        <position position="59"/>
    </location>
</feature>
<evidence type="ECO:0000259" key="10">
    <source>
        <dbReference type="PROSITE" id="PS51371"/>
    </source>
</evidence>
<dbReference type="STRING" id="61647.LG71_22090"/>
<organism evidence="12 13">
    <name type="scientific">Pluralibacter gergoviae</name>
    <name type="common">Enterobacter gergoviae</name>
    <dbReference type="NCBI Taxonomy" id="61647"/>
    <lineage>
        <taxon>Bacteria</taxon>
        <taxon>Pseudomonadati</taxon>
        <taxon>Pseudomonadota</taxon>
        <taxon>Gammaproteobacteria</taxon>
        <taxon>Enterobacterales</taxon>
        <taxon>Enterobacteriaceae</taxon>
        <taxon>Pluralibacter</taxon>
    </lineage>
</organism>
<accession>A0A0J5LYF3</accession>
<dbReference type="Pfam" id="PF00571">
    <property type="entry name" value="CBS"/>
    <property type="match status" value="2"/>
</dbReference>
<dbReference type="PROSITE" id="PS51464">
    <property type="entry name" value="SIS"/>
    <property type="match status" value="1"/>
</dbReference>
<dbReference type="InterPro" id="IPR004800">
    <property type="entry name" value="KdsD/KpsF-type"/>
</dbReference>
<dbReference type="CDD" id="cd05014">
    <property type="entry name" value="SIS_Kpsf"/>
    <property type="match status" value="1"/>
</dbReference>
<feature type="binding site" evidence="7">
    <location>
        <position position="82"/>
    </location>
    <ligand>
        <name>Zn(2+)</name>
        <dbReference type="ChEBI" id="CHEBI:29105"/>
    </ligand>
</feature>
<dbReference type="PANTHER" id="PTHR42745">
    <property type="match status" value="1"/>
</dbReference>
<dbReference type="PANTHER" id="PTHR42745:SF1">
    <property type="entry name" value="ARABINOSE 5-PHOSPHATE ISOMERASE KDSD"/>
    <property type="match status" value="1"/>
</dbReference>
<dbReference type="AlphaFoldDB" id="A0A0J5LYF3"/>
<keyword evidence="7" id="KW-0479">Metal-binding</keyword>
<dbReference type="eggNOG" id="COG0794">
    <property type="taxonomic scope" value="Bacteria"/>
</dbReference>
<dbReference type="SMART" id="SM00116">
    <property type="entry name" value="CBS"/>
    <property type="match status" value="2"/>
</dbReference>
<dbReference type="GO" id="GO:0097367">
    <property type="term" value="F:carbohydrate derivative binding"/>
    <property type="evidence" value="ECO:0007669"/>
    <property type="project" value="InterPro"/>
</dbReference>
<proteinExistence type="inferred from homology"/>
<feature type="site" description="Catalytically relevant" evidence="8">
    <location>
        <position position="111"/>
    </location>
</feature>
<dbReference type="Gene3D" id="3.40.50.10490">
    <property type="entry name" value="Glucose-6-phosphate isomerase like protein, domain 1"/>
    <property type="match status" value="1"/>
</dbReference>
<evidence type="ECO:0000313" key="13">
    <source>
        <dbReference type="Proteomes" id="UP000036196"/>
    </source>
</evidence>
<evidence type="ECO:0000256" key="2">
    <source>
        <dbReference type="ARBA" id="ARBA00011881"/>
    </source>
</evidence>
<gene>
    <name evidence="12" type="ORF">ABW06_09740</name>
</gene>
<dbReference type="InterPro" id="IPR050986">
    <property type="entry name" value="GutQ/KpsF_isomerases"/>
</dbReference>
<dbReference type="InterPro" id="IPR046342">
    <property type="entry name" value="CBS_dom_sf"/>
</dbReference>
<evidence type="ECO:0000256" key="3">
    <source>
        <dbReference type="ARBA" id="ARBA00022737"/>
    </source>
</evidence>
<dbReference type="FunFam" id="3.40.50.10490:FF:000011">
    <property type="entry name" value="Arabinose 5-phosphate isomerase"/>
    <property type="match status" value="1"/>
</dbReference>
<evidence type="ECO:0000256" key="9">
    <source>
        <dbReference type="PROSITE-ProRule" id="PRU00703"/>
    </source>
</evidence>
<dbReference type="Proteomes" id="UP000036196">
    <property type="component" value="Unassembled WGS sequence"/>
</dbReference>
<dbReference type="PATRIC" id="fig|61647.15.peg.5316"/>
<comment type="caution">
    <text evidence="12">The sequence shown here is derived from an EMBL/GenBank/DDBJ whole genome shotgun (WGS) entry which is preliminary data.</text>
</comment>
<evidence type="ECO:0000256" key="1">
    <source>
        <dbReference type="ARBA" id="ARBA00008165"/>
    </source>
</evidence>
<dbReference type="InterPro" id="IPR046348">
    <property type="entry name" value="SIS_dom_sf"/>
</dbReference>
<feature type="site" description="Catalytically relevant" evidence="8">
    <location>
        <position position="193"/>
    </location>
</feature>
<dbReference type="Pfam" id="PF01380">
    <property type="entry name" value="SIS"/>
    <property type="match status" value="1"/>
</dbReference>
<keyword evidence="3" id="KW-0677">Repeat</keyword>
<dbReference type="PROSITE" id="PS51371">
    <property type="entry name" value="CBS"/>
    <property type="match status" value="2"/>
</dbReference>
<evidence type="ECO:0000256" key="5">
    <source>
        <dbReference type="ARBA" id="ARBA00023122"/>
    </source>
</evidence>
<keyword evidence="7" id="KW-0862">Zinc</keyword>
<dbReference type="GO" id="GO:0046872">
    <property type="term" value="F:metal ion binding"/>
    <property type="evidence" value="ECO:0007669"/>
    <property type="project" value="UniProtKB-KW"/>
</dbReference>
<evidence type="ECO:0000256" key="7">
    <source>
        <dbReference type="PIRSR" id="PIRSR004692-2"/>
    </source>
</evidence>
<feature type="domain" description="CBS" evidence="10">
    <location>
        <begin position="277"/>
        <end position="332"/>
    </location>
</feature>
<dbReference type="NCBIfam" id="TIGR00393">
    <property type="entry name" value="kpsF"/>
    <property type="match status" value="1"/>
</dbReference>
<dbReference type="InterPro" id="IPR000644">
    <property type="entry name" value="CBS_dom"/>
</dbReference>
<dbReference type="InterPro" id="IPR035474">
    <property type="entry name" value="SIS_Kpsf"/>
</dbReference>
<dbReference type="InterPro" id="IPR001347">
    <property type="entry name" value="SIS_dom"/>
</dbReference>
<comment type="similarity">
    <text evidence="1 6">Belongs to the SIS family. GutQ/KpsF subfamily.</text>
</comment>
<dbReference type="EMBL" id="LDZF01000008">
    <property type="protein sequence ID" value="KMK14141.1"/>
    <property type="molecule type" value="Genomic_DNA"/>
</dbReference>
<evidence type="ECO:0000259" key="11">
    <source>
        <dbReference type="PROSITE" id="PS51464"/>
    </source>
</evidence>
<evidence type="ECO:0000256" key="4">
    <source>
        <dbReference type="ARBA" id="ARBA00022985"/>
    </source>
</evidence>
<dbReference type="GO" id="GO:0019146">
    <property type="term" value="F:arabinose-5-phosphate isomerase activity"/>
    <property type="evidence" value="ECO:0007669"/>
    <property type="project" value="UniProtKB-EC"/>
</dbReference>
<evidence type="ECO:0000256" key="6">
    <source>
        <dbReference type="PIRNR" id="PIRNR004692"/>
    </source>
</evidence>
<feature type="domain" description="SIS" evidence="11">
    <location>
        <begin position="41"/>
        <end position="184"/>
    </location>
</feature>
<dbReference type="PIRSF" id="PIRSF004692">
    <property type="entry name" value="KdsD_KpsF"/>
    <property type="match status" value="1"/>
</dbReference>
<dbReference type="SUPFAM" id="SSF53697">
    <property type="entry name" value="SIS domain"/>
    <property type="match status" value="1"/>
</dbReference>
<evidence type="ECO:0000313" key="12">
    <source>
        <dbReference type="EMBL" id="KMK14141.1"/>
    </source>
</evidence>
<comment type="subunit">
    <text evidence="2">Homotetramer.</text>
</comment>
<feature type="site" description="Catalytically relevant" evidence="8">
    <location>
        <position position="152"/>
    </location>
</feature>
<dbReference type="CDD" id="cd04604">
    <property type="entry name" value="CBS_pair_SIS_assoc"/>
    <property type="match status" value="1"/>
</dbReference>
<feature type="domain" description="CBS" evidence="10">
    <location>
        <begin position="210"/>
        <end position="268"/>
    </location>
</feature>
<name>A0A0J5LYF3_PLUGE</name>
<keyword evidence="6" id="KW-0413">Isomerase</keyword>
<dbReference type="Gene3D" id="3.10.580.10">
    <property type="entry name" value="CBS-domain"/>
    <property type="match status" value="1"/>
</dbReference>